<dbReference type="Proteomes" id="UP000259211">
    <property type="component" value="Unassembled WGS sequence"/>
</dbReference>
<accession>A0A3E2DIP7</accession>
<reference evidence="2" key="2">
    <citation type="submission" date="2024-02" db="EMBL/GenBank/DDBJ databases">
        <title>Bacterial skin colonization with Propionibacterium avidum as a risk factor for Periprosthetic Joint Infections - a single-center prospective study.</title>
        <authorList>
            <person name="Achermann Y."/>
        </authorList>
    </citation>
    <scope>NUCLEOTIDE SEQUENCE</scope>
    <source>
        <strain evidence="2">PAVI-2017310195</strain>
    </source>
</reference>
<dbReference type="NCBIfam" id="NF041260">
    <property type="entry name" value="actino_IHF"/>
    <property type="match status" value="1"/>
</dbReference>
<dbReference type="GO" id="GO:0003676">
    <property type="term" value="F:nucleic acid binding"/>
    <property type="evidence" value="ECO:0007669"/>
    <property type="project" value="InterPro"/>
</dbReference>
<dbReference type="EMBL" id="NOWI01000004">
    <property type="protein sequence ID" value="RFT44823.1"/>
    <property type="molecule type" value="Genomic_DNA"/>
</dbReference>
<gene>
    <name evidence="2" type="primary">mihF</name>
    <name evidence="3" type="ORF">CHT91_04945</name>
    <name evidence="2" type="ORF">V7F78_00665</name>
</gene>
<name>A0A3E2DIP7_9ACTN</name>
<dbReference type="EMBL" id="JBAKUA010000001">
    <property type="protein sequence ID" value="MEH1545556.1"/>
    <property type="molecule type" value="Genomic_DNA"/>
</dbReference>
<dbReference type="Gene3D" id="1.10.8.50">
    <property type="match status" value="1"/>
</dbReference>
<evidence type="ECO:0000259" key="1">
    <source>
        <dbReference type="Pfam" id="PF22525"/>
    </source>
</evidence>
<dbReference type="AlphaFoldDB" id="A0A3E2DIP7"/>
<dbReference type="InterPro" id="IPR010979">
    <property type="entry name" value="Ribosomal_uS13-like_H2TH"/>
</dbReference>
<dbReference type="InterPro" id="IPR055201">
    <property type="entry name" value="IHF-like_H2TH"/>
</dbReference>
<sequence>MSIPTLSPEQLSAAREAATRARRVRAEFKARVRAGDLSLSEALDEAAEDDVLAHVKVVDLLKALPRVGEKRAAEIMERLDIAPNRRIRGLGRHQIAGLRAEFDRC</sequence>
<evidence type="ECO:0000313" key="2">
    <source>
        <dbReference type="EMBL" id="MEH1545556.1"/>
    </source>
</evidence>
<dbReference type="GO" id="GO:0005840">
    <property type="term" value="C:ribosome"/>
    <property type="evidence" value="ECO:0007669"/>
    <property type="project" value="UniProtKB-KW"/>
</dbReference>
<evidence type="ECO:0000313" key="3">
    <source>
        <dbReference type="EMBL" id="RFT44823.1"/>
    </source>
</evidence>
<evidence type="ECO:0000313" key="4">
    <source>
        <dbReference type="Proteomes" id="UP000259211"/>
    </source>
</evidence>
<dbReference type="Proteomes" id="UP001309299">
    <property type="component" value="Unassembled WGS sequence"/>
</dbReference>
<comment type="caution">
    <text evidence="3">The sequence shown here is derived from an EMBL/GenBank/DDBJ whole genome shotgun (WGS) entry which is preliminary data.</text>
</comment>
<dbReference type="RefSeq" id="WP_016667665.1">
    <property type="nucleotide sequence ID" value="NZ_AP024308.1"/>
</dbReference>
<reference evidence="3 4" key="1">
    <citation type="submission" date="2017-07" db="EMBL/GenBank/DDBJ databases">
        <authorList>
            <person name="Sun Z.S."/>
            <person name="Albrecht U."/>
            <person name="Echele G."/>
            <person name="Lee C.C."/>
        </authorList>
    </citation>
    <scope>NUCLEOTIDE SEQUENCE [LARGE SCALE GENOMIC DNA]</scope>
    <source>
        <strain evidence="3 4">P16-029</strain>
    </source>
</reference>
<proteinExistence type="predicted"/>
<keyword evidence="3" id="KW-0687">Ribonucleoprotein</keyword>
<keyword evidence="3" id="KW-0689">Ribosomal protein</keyword>
<dbReference type="InterPro" id="IPR047806">
    <property type="entry name" value="IHF_actinobact"/>
</dbReference>
<dbReference type="SUPFAM" id="SSF46946">
    <property type="entry name" value="S13-like H2TH domain"/>
    <property type="match status" value="1"/>
</dbReference>
<dbReference type="Pfam" id="PF22525">
    <property type="entry name" value="H2TH_5"/>
    <property type="match status" value="1"/>
</dbReference>
<protein>
    <submittedName>
        <fullName evidence="3">30S ribosomal protein S13</fullName>
    </submittedName>
    <submittedName>
        <fullName evidence="2">Integration host factor, actinobacterial type</fullName>
    </submittedName>
</protein>
<organism evidence="3 4">
    <name type="scientific">Cutibacterium avidum</name>
    <dbReference type="NCBI Taxonomy" id="33010"/>
    <lineage>
        <taxon>Bacteria</taxon>
        <taxon>Bacillati</taxon>
        <taxon>Actinomycetota</taxon>
        <taxon>Actinomycetes</taxon>
        <taxon>Propionibacteriales</taxon>
        <taxon>Propionibacteriaceae</taxon>
        <taxon>Cutibacterium</taxon>
    </lineage>
</organism>
<feature type="domain" description="Integration host factor-like helix-two turn-helix" evidence="1">
    <location>
        <begin position="33"/>
        <end position="102"/>
    </location>
</feature>